<evidence type="ECO:0000256" key="1">
    <source>
        <dbReference type="ARBA" id="ARBA00006040"/>
    </source>
</evidence>
<dbReference type="FunFam" id="3.40.390.10:FF:000006">
    <property type="entry name" value="Thimet oligopeptidase 1"/>
    <property type="match status" value="1"/>
</dbReference>
<evidence type="ECO:0000256" key="4">
    <source>
        <dbReference type="ARBA" id="ARBA00022801"/>
    </source>
</evidence>
<evidence type="ECO:0000256" key="7">
    <source>
        <dbReference type="ARBA" id="ARBA00025208"/>
    </source>
</evidence>
<evidence type="ECO:0000313" key="12">
    <source>
        <dbReference type="Proteomes" id="UP000193467"/>
    </source>
</evidence>
<dbReference type="InterPro" id="IPR001567">
    <property type="entry name" value="Pept_M3A_M3B_dom"/>
</dbReference>
<keyword evidence="5 8" id="KW-0862">Zinc</keyword>
<dbReference type="Gene3D" id="3.40.390.10">
    <property type="entry name" value="Collagenase (Catalytic Domain)"/>
    <property type="match status" value="1"/>
</dbReference>
<dbReference type="GO" id="GO:0046872">
    <property type="term" value="F:metal ion binding"/>
    <property type="evidence" value="ECO:0007669"/>
    <property type="project" value="UniProtKB-UniRule"/>
</dbReference>
<feature type="region of interest" description="Disordered" evidence="9">
    <location>
        <begin position="32"/>
        <end position="85"/>
    </location>
</feature>
<keyword evidence="3 8" id="KW-0479">Metal-binding</keyword>
<dbReference type="InterPro" id="IPR024077">
    <property type="entry name" value="Neurolysin/TOP_dom2"/>
</dbReference>
<dbReference type="GO" id="GO:0006518">
    <property type="term" value="P:peptide metabolic process"/>
    <property type="evidence" value="ECO:0007669"/>
    <property type="project" value="TreeGrafter"/>
</dbReference>
<dbReference type="GO" id="GO:0004222">
    <property type="term" value="F:metalloendopeptidase activity"/>
    <property type="evidence" value="ECO:0007669"/>
    <property type="project" value="InterPro"/>
</dbReference>
<dbReference type="AlphaFoldDB" id="A0A1Y2ECV9"/>
<feature type="domain" description="Peptidase M3A/M3B catalytic" evidence="10">
    <location>
        <begin position="300"/>
        <end position="733"/>
    </location>
</feature>
<dbReference type="Proteomes" id="UP000193467">
    <property type="component" value="Unassembled WGS sequence"/>
</dbReference>
<name>A0A1Y2ECV9_9BASI</name>
<comment type="function">
    <text evidence="7">Cleaves proteins, imported into the mitochondrion, to their mature size. While most mitochondrial precursor proteins are processed to the mature form in one step by mitochondrial processing peptidase (MPP), the sequential cleavage by MIP of an octapeptide after initial processing by MPP is a required step for a subgroup of nuclear-encoded precursor proteins destined for the matrix or the inner membrane.</text>
</comment>
<sequence length="740" mass="83768">MLRFVSRLQHISRSTRSLTSLSTYTSRLSALSTSTPLSSSSRSPPLRQLSTSSSRQQATQIKLSSTMPSPASYPTPPTLPPQWPSSAQQITSLADQAIVSSDELLSTIVNQQDKTFESVVRPLAIHAGEEAKLVETGLFMQYISTNKEVRDASVEADKKLQDYSLTALTRLDVYQALLSARQHTEEHGIQLNPEEKRLLDRLILDRERNGLGLEESKRNELLEIKKRIMSLEVDFQKNCNEENGSLLFTAAELDGVPDIEGYKKEGDKYRVTFKTPDIVPVFKFANLPSTRKAAVLGYEGKTLQNAPLLAEMVKLKEKAAKMLGYQSHAEWVLEVKMARTPSTVFSFLSDLEEKLRPLGLAEREKLLKLKKEEHEKRGWEVDEEFRVWDYRYYDRLWTERELSLDETHLSEYFTVTTLIPKILSIYSQLLGISFHPVPRDEEHGGLLWHEEAEMYAVRDTVKDEHLGFMALDLFPRENKYGHAAVWGLIPGFQNAQNERSYPVVAMVANLSKPSPTKPALMKHQDVVTFFHELGHALHGICSWTQFPKFHGTSVARDFVEAPSQMLENWMWEPAVLKSLGKHYLTGEELPDELIDAVVKSKKVNQGLFNLRQVFFARFDMLVHTTEVDADLTTLWNDTREKTSLVSNEGTNVGGQSGFAHIAGGYDAGYYGYLYSQAFSADMYETVFKADPLSAEAGKRYREKILKVGGSRDEMDSLKDFLGREPTNEAFLKSLLGGEED</sequence>
<dbReference type="SUPFAM" id="SSF55486">
    <property type="entry name" value="Metalloproteases ('zincins'), catalytic domain"/>
    <property type="match status" value="1"/>
</dbReference>
<evidence type="ECO:0000256" key="5">
    <source>
        <dbReference type="ARBA" id="ARBA00022833"/>
    </source>
</evidence>
<dbReference type="PANTHER" id="PTHR11804">
    <property type="entry name" value="PROTEASE M3 THIMET OLIGOPEPTIDASE-RELATED"/>
    <property type="match status" value="1"/>
</dbReference>
<dbReference type="InterPro" id="IPR024080">
    <property type="entry name" value="Neurolysin/TOP_N"/>
</dbReference>
<dbReference type="Gene3D" id="1.20.1050.40">
    <property type="entry name" value="Endopeptidase. Chain P, domain 1"/>
    <property type="match status" value="1"/>
</dbReference>
<comment type="similarity">
    <text evidence="1 8">Belongs to the peptidase M3 family.</text>
</comment>
<reference evidence="11 12" key="1">
    <citation type="submission" date="2016-07" db="EMBL/GenBank/DDBJ databases">
        <title>Pervasive Adenine N6-methylation of Active Genes in Fungi.</title>
        <authorList>
            <consortium name="DOE Joint Genome Institute"/>
            <person name="Mondo S.J."/>
            <person name="Dannebaum R.O."/>
            <person name="Kuo R.C."/>
            <person name="Labutti K."/>
            <person name="Haridas S."/>
            <person name="Kuo A."/>
            <person name="Salamov A."/>
            <person name="Ahrendt S.R."/>
            <person name="Lipzen A."/>
            <person name="Sullivan W."/>
            <person name="Andreopoulos W.B."/>
            <person name="Clum A."/>
            <person name="Lindquist E."/>
            <person name="Daum C."/>
            <person name="Ramamoorthy G.K."/>
            <person name="Gryganskyi A."/>
            <person name="Culley D."/>
            <person name="Magnuson J.K."/>
            <person name="James T.Y."/>
            <person name="O'Malley M.A."/>
            <person name="Stajich J.E."/>
            <person name="Spatafora J.W."/>
            <person name="Visel A."/>
            <person name="Grigoriev I.V."/>
        </authorList>
    </citation>
    <scope>NUCLEOTIDE SEQUENCE [LARGE SCALE GENOMIC DNA]</scope>
    <source>
        <strain evidence="11 12">62-1032</strain>
    </source>
</reference>
<dbReference type="Gene3D" id="1.10.1370.10">
    <property type="entry name" value="Neurolysin, domain 3"/>
    <property type="match status" value="1"/>
</dbReference>
<evidence type="ECO:0000259" key="10">
    <source>
        <dbReference type="Pfam" id="PF01432"/>
    </source>
</evidence>
<keyword evidence="12" id="KW-1185">Reference proteome</keyword>
<dbReference type="GO" id="GO:0006508">
    <property type="term" value="P:proteolysis"/>
    <property type="evidence" value="ECO:0007669"/>
    <property type="project" value="UniProtKB-KW"/>
</dbReference>
<dbReference type="PANTHER" id="PTHR11804:SF84">
    <property type="entry name" value="SACCHAROLYSIN"/>
    <property type="match status" value="1"/>
</dbReference>
<evidence type="ECO:0000256" key="9">
    <source>
        <dbReference type="SAM" id="MobiDB-lite"/>
    </source>
</evidence>
<dbReference type="EMBL" id="MCGR01000056">
    <property type="protein sequence ID" value="ORY69423.1"/>
    <property type="molecule type" value="Genomic_DNA"/>
</dbReference>
<dbReference type="InterPro" id="IPR024079">
    <property type="entry name" value="MetalloPept_cat_dom_sf"/>
</dbReference>
<dbReference type="InParanoid" id="A0A1Y2ECV9"/>
<dbReference type="InterPro" id="IPR045090">
    <property type="entry name" value="Pept_M3A_M3B"/>
</dbReference>
<keyword evidence="2 8" id="KW-0645">Protease</keyword>
<feature type="compositionally biased region" description="Low complexity" evidence="9">
    <location>
        <begin position="32"/>
        <end position="55"/>
    </location>
</feature>
<dbReference type="GO" id="GO:0005758">
    <property type="term" value="C:mitochondrial intermembrane space"/>
    <property type="evidence" value="ECO:0007669"/>
    <property type="project" value="TreeGrafter"/>
</dbReference>
<keyword evidence="4 8" id="KW-0378">Hydrolase</keyword>
<evidence type="ECO:0000256" key="8">
    <source>
        <dbReference type="RuleBase" id="RU003435"/>
    </source>
</evidence>
<dbReference type="CDD" id="cd06455">
    <property type="entry name" value="M3A_TOP"/>
    <property type="match status" value="1"/>
</dbReference>
<organism evidence="11 12">
    <name type="scientific">Leucosporidium creatinivorum</name>
    <dbReference type="NCBI Taxonomy" id="106004"/>
    <lineage>
        <taxon>Eukaryota</taxon>
        <taxon>Fungi</taxon>
        <taxon>Dikarya</taxon>
        <taxon>Basidiomycota</taxon>
        <taxon>Pucciniomycotina</taxon>
        <taxon>Microbotryomycetes</taxon>
        <taxon>Leucosporidiales</taxon>
        <taxon>Leucosporidium</taxon>
    </lineage>
</organism>
<evidence type="ECO:0000256" key="2">
    <source>
        <dbReference type="ARBA" id="ARBA00022670"/>
    </source>
</evidence>
<accession>A0A1Y2ECV9</accession>
<comment type="cofactor">
    <cofactor evidence="8">
        <name>Zn(2+)</name>
        <dbReference type="ChEBI" id="CHEBI:29105"/>
    </cofactor>
    <text evidence="8">Binds 1 zinc ion.</text>
</comment>
<comment type="caution">
    <text evidence="11">The sequence shown here is derived from an EMBL/GenBank/DDBJ whole genome shotgun (WGS) entry which is preliminary data.</text>
</comment>
<dbReference type="STRING" id="106004.A0A1Y2ECV9"/>
<proteinExistence type="inferred from homology"/>
<evidence type="ECO:0000256" key="3">
    <source>
        <dbReference type="ARBA" id="ARBA00022723"/>
    </source>
</evidence>
<protein>
    <recommendedName>
        <fullName evidence="10">Peptidase M3A/M3B catalytic domain-containing protein</fullName>
    </recommendedName>
</protein>
<keyword evidence="6 8" id="KW-0482">Metalloprotease</keyword>
<gene>
    <name evidence="11" type="ORF">BCR35DRAFT_307983</name>
</gene>
<evidence type="ECO:0000256" key="6">
    <source>
        <dbReference type="ARBA" id="ARBA00023049"/>
    </source>
</evidence>
<dbReference type="Pfam" id="PF01432">
    <property type="entry name" value="Peptidase_M3"/>
    <property type="match status" value="1"/>
</dbReference>
<feature type="compositionally biased region" description="Pro residues" evidence="9">
    <location>
        <begin position="71"/>
        <end position="83"/>
    </location>
</feature>
<dbReference type="OrthoDB" id="534666at2759"/>
<evidence type="ECO:0000313" key="11">
    <source>
        <dbReference type="EMBL" id="ORY69423.1"/>
    </source>
</evidence>